<dbReference type="SUPFAM" id="SSF56300">
    <property type="entry name" value="Metallo-dependent phosphatases"/>
    <property type="match status" value="1"/>
</dbReference>
<gene>
    <name evidence="2" type="ORF">SAMN05216203_0965</name>
</gene>
<dbReference type="InterPro" id="IPR004843">
    <property type="entry name" value="Calcineurin-like_PHP"/>
</dbReference>
<feature type="domain" description="Calcineurin-like phosphoesterase" evidence="1">
    <location>
        <begin position="19"/>
        <end position="196"/>
    </location>
</feature>
<evidence type="ECO:0000313" key="3">
    <source>
        <dbReference type="Proteomes" id="UP000198644"/>
    </source>
</evidence>
<proteinExistence type="predicted"/>
<keyword evidence="3" id="KW-1185">Reference proteome</keyword>
<dbReference type="AlphaFoldDB" id="A0A1I6H7E8"/>
<accession>A0A1I6H7E8</accession>
<dbReference type="InterPro" id="IPR050126">
    <property type="entry name" value="Ap4A_hydrolase"/>
</dbReference>
<dbReference type="PANTHER" id="PTHR42850">
    <property type="entry name" value="METALLOPHOSPHOESTERASE"/>
    <property type="match status" value="1"/>
</dbReference>
<dbReference type="EMBL" id="FOYW01000001">
    <property type="protein sequence ID" value="SFR50413.1"/>
    <property type="molecule type" value="Genomic_DNA"/>
</dbReference>
<organism evidence="2 3">
    <name type="scientific">Marinobacter daqiaonensis</name>
    <dbReference type="NCBI Taxonomy" id="650891"/>
    <lineage>
        <taxon>Bacteria</taxon>
        <taxon>Pseudomonadati</taxon>
        <taxon>Pseudomonadota</taxon>
        <taxon>Gammaproteobacteria</taxon>
        <taxon>Pseudomonadales</taxon>
        <taxon>Marinobacteraceae</taxon>
        <taxon>Marinobacter</taxon>
    </lineage>
</organism>
<reference evidence="2 3" key="1">
    <citation type="submission" date="2016-10" db="EMBL/GenBank/DDBJ databases">
        <authorList>
            <person name="de Groot N.N."/>
        </authorList>
    </citation>
    <scope>NUCLEOTIDE SEQUENCE [LARGE SCALE GENOMIC DNA]</scope>
    <source>
        <strain evidence="2 3">CGMCC 1.9167</strain>
    </source>
</reference>
<name>A0A1I6H7E8_9GAMM</name>
<dbReference type="GO" id="GO:0005737">
    <property type="term" value="C:cytoplasm"/>
    <property type="evidence" value="ECO:0007669"/>
    <property type="project" value="TreeGrafter"/>
</dbReference>
<dbReference type="RefSeq" id="WP_167812640.1">
    <property type="nucleotide sequence ID" value="NZ_FOYW01000001.1"/>
</dbReference>
<dbReference type="Proteomes" id="UP000198644">
    <property type="component" value="Unassembled WGS sequence"/>
</dbReference>
<dbReference type="GO" id="GO:0016791">
    <property type="term" value="F:phosphatase activity"/>
    <property type="evidence" value="ECO:0007669"/>
    <property type="project" value="TreeGrafter"/>
</dbReference>
<dbReference type="STRING" id="650891.SAMN05216203_0965"/>
<dbReference type="InterPro" id="IPR029052">
    <property type="entry name" value="Metallo-depent_PP-like"/>
</dbReference>
<dbReference type="Pfam" id="PF00149">
    <property type="entry name" value="Metallophos"/>
    <property type="match status" value="1"/>
</dbReference>
<evidence type="ECO:0000259" key="1">
    <source>
        <dbReference type="Pfam" id="PF00149"/>
    </source>
</evidence>
<protein>
    <submittedName>
        <fullName evidence="2">Serine/threonine protein phosphatase 1</fullName>
    </submittedName>
</protein>
<dbReference type="PANTHER" id="PTHR42850:SF4">
    <property type="entry name" value="ZINC-DEPENDENT ENDOPOLYPHOSPHATASE"/>
    <property type="match status" value="1"/>
</dbReference>
<sequence>MAIQALAVLPENSSGRDFVVGDLHGCYDAFIRQLEQNDFDPDTDRVMCVGDLVDRGPDSYRCLGLSREHWFHTTWGNHEDLMLRGLSAGQASSAFRLWMYNGGDWALRHDLDELHEQVKTLAASTSLAIEVPVGDQRIGLVHAEVPGDQWACWSSKLTGKDREEAIWGRHTVKKALQGRDAPPVGDIDQVIFGHTPLRSPARVANRLYLDTGGGYPGGEPTLLDAQDALTIPFDSSPHPFRPGA</sequence>
<evidence type="ECO:0000313" key="2">
    <source>
        <dbReference type="EMBL" id="SFR50413.1"/>
    </source>
</evidence>
<dbReference type="Gene3D" id="3.60.21.10">
    <property type="match status" value="1"/>
</dbReference>